<evidence type="ECO:0008006" key="5">
    <source>
        <dbReference type="Google" id="ProtNLM"/>
    </source>
</evidence>
<feature type="transmembrane region" description="Helical" evidence="2">
    <location>
        <begin position="141"/>
        <end position="160"/>
    </location>
</feature>
<keyword evidence="2" id="KW-1133">Transmembrane helix</keyword>
<evidence type="ECO:0000256" key="1">
    <source>
        <dbReference type="SAM" id="MobiDB-lite"/>
    </source>
</evidence>
<keyword evidence="2" id="KW-0812">Transmembrane</keyword>
<feature type="region of interest" description="Disordered" evidence="1">
    <location>
        <begin position="164"/>
        <end position="206"/>
    </location>
</feature>
<organism evidence="3 4">
    <name type="scientific">Streptomyces virginiae</name>
    <name type="common">Streptomyces cinnamonensis</name>
    <dbReference type="NCBI Taxonomy" id="1961"/>
    <lineage>
        <taxon>Bacteria</taxon>
        <taxon>Bacillati</taxon>
        <taxon>Actinomycetota</taxon>
        <taxon>Actinomycetes</taxon>
        <taxon>Kitasatosporales</taxon>
        <taxon>Streptomycetaceae</taxon>
        <taxon>Streptomyces</taxon>
    </lineage>
</organism>
<evidence type="ECO:0000313" key="4">
    <source>
        <dbReference type="Proteomes" id="UP000660554"/>
    </source>
</evidence>
<feature type="transmembrane region" description="Helical" evidence="2">
    <location>
        <begin position="115"/>
        <end position="135"/>
    </location>
</feature>
<accession>A0ABQ3NZ54</accession>
<reference evidence="4" key="1">
    <citation type="submission" date="2020-09" db="EMBL/GenBank/DDBJ databases">
        <title>Whole genome shotgun sequence of Streptomyces cinnamonensis NBRC 15873.</title>
        <authorList>
            <person name="Komaki H."/>
            <person name="Tamura T."/>
        </authorList>
    </citation>
    <scope>NUCLEOTIDE SEQUENCE [LARGE SCALE GENOMIC DNA]</scope>
    <source>
        <strain evidence="4">NBRC 15873</strain>
    </source>
</reference>
<dbReference type="Proteomes" id="UP000660554">
    <property type="component" value="Unassembled WGS sequence"/>
</dbReference>
<name>A0ABQ3NZ54_STRVG</name>
<feature type="compositionally biased region" description="Basic and acidic residues" evidence="1">
    <location>
        <begin position="192"/>
        <end position="206"/>
    </location>
</feature>
<protein>
    <recommendedName>
        <fullName evidence="5">DUF3040 domain-containing protein</fullName>
    </recommendedName>
</protein>
<keyword evidence="2" id="KW-0472">Membrane</keyword>
<sequence length="206" mass="22870">MTGMVIGPLGNNGLSDRSRGGTVFTQWLYRLCLSVLCQFGTCVEGGCHGGDSPPILKGTPGRYPRDRRMRRTPVPLSEHEQRMLEQMERALYAEDPKFATALEGSGLRTYTRRRVYQAVAGIVVGIALLMTGVIIPNVLWISVVGFLVMLGCTVLVVTGWRKAPKPGEQPVSGSTGGSARGHNRQRRSMMNRIEDRWQRRRDEQGQ</sequence>
<keyword evidence="4" id="KW-1185">Reference proteome</keyword>
<proteinExistence type="predicted"/>
<evidence type="ECO:0000313" key="3">
    <source>
        <dbReference type="EMBL" id="GHI18048.1"/>
    </source>
</evidence>
<evidence type="ECO:0000256" key="2">
    <source>
        <dbReference type="SAM" id="Phobius"/>
    </source>
</evidence>
<dbReference type="InterPro" id="IPR021401">
    <property type="entry name" value="DUF3040"/>
</dbReference>
<dbReference type="Pfam" id="PF11239">
    <property type="entry name" value="DUF3040"/>
    <property type="match status" value="1"/>
</dbReference>
<comment type="caution">
    <text evidence="3">The sequence shown here is derived from an EMBL/GenBank/DDBJ whole genome shotgun (WGS) entry which is preliminary data.</text>
</comment>
<gene>
    <name evidence="3" type="ORF">Scinn_75110</name>
</gene>
<dbReference type="EMBL" id="BNDV01000018">
    <property type="protein sequence ID" value="GHI18048.1"/>
    <property type="molecule type" value="Genomic_DNA"/>
</dbReference>